<dbReference type="EMBL" id="AOHC02000043">
    <property type="protein sequence ID" value="EMY76627.1"/>
    <property type="molecule type" value="Genomic_DNA"/>
</dbReference>
<comment type="caution">
    <text evidence="1">The sequence shown here is derived from an EMBL/GenBank/DDBJ whole genome shotgun (WGS) entry which is preliminary data.</text>
</comment>
<keyword evidence="2" id="KW-1185">Reference proteome</keyword>
<dbReference type="AlphaFoldDB" id="N1WH20"/>
<accession>N1WH20</accession>
<protein>
    <submittedName>
        <fullName evidence="1">Uncharacterized protein</fullName>
    </submittedName>
</protein>
<gene>
    <name evidence="1" type="ORF">LEP1GSC060_3743</name>
</gene>
<evidence type="ECO:0000313" key="1">
    <source>
        <dbReference type="EMBL" id="EMY76627.1"/>
    </source>
</evidence>
<sequence length="94" mass="10923">MEIKVISKDDTEIIENLDSDFLFNDYDAFLSSIDHTTDQFEIRFDGTSFFKNILEERKKGRIIVKENLLHVIQDLVSKGLPIMETTIIPAIEFN</sequence>
<reference evidence="1" key="1">
    <citation type="submission" date="2013-03" db="EMBL/GenBank/DDBJ databases">
        <authorList>
            <person name="Harkins D.M."/>
            <person name="Durkin A.S."/>
            <person name="Brinkac L.M."/>
            <person name="Haft D.H."/>
            <person name="Selengut J.D."/>
            <person name="Sanka R."/>
            <person name="DePew J."/>
            <person name="Purushe J."/>
            <person name="Hartskeerl R.A."/>
            <person name="Ahmed A."/>
            <person name="van der Linden H."/>
            <person name="Goris M.G.A."/>
            <person name="Vinetz J.M."/>
            <person name="Sutton G.G."/>
            <person name="Nierman W.C."/>
            <person name="Fouts D.E."/>
        </authorList>
    </citation>
    <scope>NUCLEOTIDE SEQUENCE [LARGE SCALE GENOMIC DNA]</scope>
    <source>
        <strain evidence="1">ICFT</strain>
    </source>
</reference>
<dbReference type="Proteomes" id="UP000012313">
    <property type="component" value="Unassembled WGS sequence"/>
</dbReference>
<organism evidence="1 2">
    <name type="scientific">Leptospira weilii serovar Ranarum str. ICFT</name>
    <dbReference type="NCBI Taxonomy" id="1218598"/>
    <lineage>
        <taxon>Bacteria</taxon>
        <taxon>Pseudomonadati</taxon>
        <taxon>Spirochaetota</taxon>
        <taxon>Spirochaetia</taxon>
        <taxon>Leptospirales</taxon>
        <taxon>Leptospiraceae</taxon>
        <taxon>Leptospira</taxon>
    </lineage>
</organism>
<name>N1WH20_9LEPT</name>
<proteinExistence type="predicted"/>
<evidence type="ECO:0000313" key="2">
    <source>
        <dbReference type="Proteomes" id="UP000012313"/>
    </source>
</evidence>